<dbReference type="InterPro" id="IPR026960">
    <property type="entry name" value="RVT-Znf"/>
</dbReference>
<feature type="domain" description="RNase H type-1" evidence="1">
    <location>
        <begin position="288"/>
        <end position="417"/>
    </location>
</feature>
<organism evidence="3 4">
    <name type="scientific">Camelina sativa</name>
    <name type="common">False flax</name>
    <name type="synonym">Myagrum sativum</name>
    <dbReference type="NCBI Taxonomy" id="90675"/>
    <lineage>
        <taxon>Eukaryota</taxon>
        <taxon>Viridiplantae</taxon>
        <taxon>Streptophyta</taxon>
        <taxon>Embryophyta</taxon>
        <taxon>Tracheophyta</taxon>
        <taxon>Spermatophyta</taxon>
        <taxon>Magnoliopsida</taxon>
        <taxon>eudicotyledons</taxon>
        <taxon>Gunneridae</taxon>
        <taxon>Pentapetalae</taxon>
        <taxon>rosids</taxon>
        <taxon>malvids</taxon>
        <taxon>Brassicales</taxon>
        <taxon>Brassicaceae</taxon>
        <taxon>Camelineae</taxon>
        <taxon>Camelina</taxon>
    </lineage>
</organism>
<reference evidence="3" key="1">
    <citation type="journal article" date="2014" name="Nat. Commun.">
        <title>The emerging biofuel crop Camelina sativa retains a highly undifferentiated hexaploid genome structure.</title>
        <authorList>
            <person name="Kagale S."/>
            <person name="Koh C."/>
            <person name="Nixon J."/>
            <person name="Bollina V."/>
            <person name="Clarke W.E."/>
            <person name="Tuteja R."/>
            <person name="Spillane C."/>
            <person name="Robinson S.J."/>
            <person name="Links M.G."/>
            <person name="Clarke C."/>
            <person name="Higgins E.E."/>
            <person name="Huebert T."/>
            <person name="Sharpe A.G."/>
            <person name="Parkin I.A."/>
        </authorList>
    </citation>
    <scope>NUCLEOTIDE SEQUENCE [LARGE SCALE GENOMIC DNA]</scope>
    <source>
        <strain evidence="3">cv. DH55</strain>
    </source>
</reference>
<dbReference type="RefSeq" id="XP_010451246.1">
    <property type="nucleotide sequence ID" value="XM_010452944.1"/>
</dbReference>
<gene>
    <name evidence="4" type="primary">LOC104733362</name>
</gene>
<evidence type="ECO:0000313" key="4">
    <source>
        <dbReference type="RefSeq" id="XP_010451246.1"/>
    </source>
</evidence>
<keyword evidence="3" id="KW-1185">Reference proteome</keyword>
<dbReference type="PANTHER" id="PTHR34146">
    <property type="entry name" value="POLYNUCLEOTIDYL TRANSFERASE, RIBONUCLEASE H-LIKE SUPERFAMILY PROTEIN-RELATED"/>
    <property type="match status" value="1"/>
</dbReference>
<dbReference type="CDD" id="cd06222">
    <property type="entry name" value="RNase_H_like"/>
    <property type="match status" value="1"/>
</dbReference>
<sequence>MESRLMFGRIIGYLLTHQDLLEDLEHSIYPDLKVSDLLSHGSWNETLIQSIIQPEDIPHIKKIRPSITGLSDMFTWIHTKNGLYSVKSGYHVQRQLSSAHFRENTSGTLFKKIWKHNMPQKIKHFWWRCLHNALPTAENLRKRRMLTDDTCQRCGEAPENINHLLFHCRISKEIWDLTTNFHGISSSFSFSSIDKNIDLLLSLNKNQGKDASLFPFIGWRIWKTRNDFIFNNKRWSIPDTINRAILDFQQWKESYNVNKEAPKKQQVTATNASISSITQQAKEYSCFVDGSWSSPNDCAGIGWVLYNRNAQVVLSGKASISPMNSPVEVEAEALRMAILHVNRLGYANVMFCGDAELLFQQIIHMFNGSHHYHQENQTLLATYLRDIQNISSSYDSVTFVKIPRSVNVVADNLAKNARINQSSFVISWYM</sequence>
<protein>
    <submittedName>
        <fullName evidence="4">Uncharacterized protein LOC104733362</fullName>
    </submittedName>
</protein>
<dbReference type="InterPro" id="IPR044730">
    <property type="entry name" value="RNase_H-like_dom_plant"/>
</dbReference>
<dbReference type="Gene3D" id="3.30.420.10">
    <property type="entry name" value="Ribonuclease H-like superfamily/Ribonuclease H"/>
    <property type="match status" value="1"/>
</dbReference>
<name>A0ABM0V5T8_CAMSA</name>
<reference evidence="4" key="2">
    <citation type="submission" date="2025-08" db="UniProtKB">
        <authorList>
            <consortium name="RefSeq"/>
        </authorList>
    </citation>
    <scope>IDENTIFICATION</scope>
    <source>
        <tissue evidence="4">Leaf</tissue>
    </source>
</reference>
<proteinExistence type="predicted"/>
<evidence type="ECO:0000259" key="1">
    <source>
        <dbReference type="Pfam" id="PF13456"/>
    </source>
</evidence>
<dbReference type="Pfam" id="PF13456">
    <property type="entry name" value="RVT_3"/>
    <property type="match status" value="1"/>
</dbReference>
<dbReference type="Proteomes" id="UP000694864">
    <property type="component" value="Chromosome 12"/>
</dbReference>
<dbReference type="SUPFAM" id="SSF53098">
    <property type="entry name" value="Ribonuclease H-like"/>
    <property type="match status" value="1"/>
</dbReference>
<feature type="domain" description="Reverse transcriptase zinc-binding" evidence="2">
    <location>
        <begin position="84"/>
        <end position="175"/>
    </location>
</feature>
<dbReference type="InterPro" id="IPR012337">
    <property type="entry name" value="RNaseH-like_sf"/>
</dbReference>
<dbReference type="GeneID" id="104733362"/>
<accession>A0ABM0V5T8</accession>
<dbReference type="InterPro" id="IPR036397">
    <property type="entry name" value="RNaseH_sf"/>
</dbReference>
<dbReference type="Pfam" id="PF13966">
    <property type="entry name" value="zf-RVT"/>
    <property type="match status" value="1"/>
</dbReference>
<dbReference type="InterPro" id="IPR002156">
    <property type="entry name" value="RNaseH_domain"/>
</dbReference>
<dbReference type="PANTHER" id="PTHR34146:SF3">
    <property type="entry name" value="POLYNUCLEOTIDYL TRANSFERASE, RIBONUCLEASE H-LIKE SUPERFAMILY PROTEIN"/>
    <property type="match status" value="1"/>
</dbReference>
<evidence type="ECO:0000313" key="3">
    <source>
        <dbReference type="Proteomes" id="UP000694864"/>
    </source>
</evidence>
<evidence type="ECO:0000259" key="2">
    <source>
        <dbReference type="Pfam" id="PF13966"/>
    </source>
</evidence>